<proteinExistence type="predicted"/>
<dbReference type="EMBL" id="JAIVFQ010000033">
    <property type="protein sequence ID" value="MCC5601564.1"/>
    <property type="molecule type" value="Genomic_DNA"/>
</dbReference>
<dbReference type="SUPFAM" id="SSF51905">
    <property type="entry name" value="FAD/NAD(P)-binding domain"/>
    <property type="match status" value="1"/>
</dbReference>
<sequence length="424" mass="48794">MERLAIVGAGISGTPAGYYLQDQYDIEIYEQSNRVGGHANTIEVFEGDKSFFIDTAFVVFNKPNYPCLTQFFQDLKVETQKHIGGFNFYNLDSGIQFSSEEFDLKREEVEQNCNPSFLSLYDEANRFFTQCRNDFWEGKTRIPMKDYLDKNNFSQEFTDNFVMLMGSAVWSIPTDSLMDFPASTFISFFMTHDKGGLGGKSVEWETVTKGSSRYVEKVKSLLKRPIRTGQKVISVKREQNQVIVKTATGEEVFDKVIIATHADQALQILEEPTDLERELLSTFKYHETAVTLHTDSAVMHPDINTWKSWNYGQITRDEKNYTFVTYYSNMVHNFQAEKDYFVSLDTPPVEIDKNKIIQVINYKHPEYDMNTLEAQKQLNKLNDTGPVYFSGTYFHIKKRGIDSYGFHESGIASALEIVNKLKQA</sequence>
<comment type="caution">
    <text evidence="2">The sequence shown here is derived from an EMBL/GenBank/DDBJ whole genome shotgun (WGS) entry which is preliminary data.</text>
</comment>
<dbReference type="InterPro" id="IPR050464">
    <property type="entry name" value="Zeta_carotene_desat/Oxidored"/>
</dbReference>
<dbReference type="InterPro" id="IPR002937">
    <property type="entry name" value="Amino_oxidase"/>
</dbReference>
<gene>
    <name evidence="2" type="ORF">LC586_20740</name>
</gene>
<dbReference type="InterPro" id="IPR036188">
    <property type="entry name" value="FAD/NAD-bd_sf"/>
</dbReference>
<dbReference type="Gene3D" id="3.50.50.60">
    <property type="entry name" value="FAD/NAD(P)-binding domain"/>
    <property type="match status" value="2"/>
</dbReference>
<evidence type="ECO:0000313" key="2">
    <source>
        <dbReference type="EMBL" id="MCC5601564.1"/>
    </source>
</evidence>
<name>A0ABS8ICE9_9NOSO</name>
<protein>
    <submittedName>
        <fullName evidence="2">FAD-dependent oxidoreductase</fullName>
    </submittedName>
</protein>
<accession>A0ABS8ICE9</accession>
<dbReference type="RefSeq" id="WP_229486577.1">
    <property type="nucleotide sequence ID" value="NZ_JAIVFQ010000033.1"/>
</dbReference>
<evidence type="ECO:0000259" key="1">
    <source>
        <dbReference type="Pfam" id="PF01593"/>
    </source>
</evidence>
<feature type="domain" description="Amine oxidase" evidence="1">
    <location>
        <begin position="13"/>
        <end position="298"/>
    </location>
</feature>
<dbReference type="Proteomes" id="UP001199525">
    <property type="component" value="Unassembled WGS sequence"/>
</dbReference>
<reference evidence="2 3" key="1">
    <citation type="journal article" date="2021" name="Microorganisms">
        <title>Genome Evolution of Filamentous Cyanobacterium Nostoc Species: From Facultative Symbiosis to Free Living.</title>
        <authorList>
            <person name="Huo D."/>
            <person name="Li H."/>
            <person name="Cai F."/>
            <person name="Guo X."/>
            <person name="Qiao Z."/>
            <person name="Wang W."/>
            <person name="Yu G."/>
            <person name="Li R."/>
        </authorList>
    </citation>
    <scope>NUCLEOTIDE SEQUENCE [LARGE SCALE GENOMIC DNA]</scope>
    <source>
        <strain evidence="2 3">CHAB 5714</strain>
    </source>
</reference>
<dbReference type="Gene3D" id="3.90.660.20">
    <property type="entry name" value="Protoporphyrinogen oxidase, mitochondrial, domain 2"/>
    <property type="match status" value="1"/>
</dbReference>
<organism evidence="2 3">
    <name type="scientific">Nostoc favosum CHAB5714</name>
    <dbReference type="NCBI Taxonomy" id="2780399"/>
    <lineage>
        <taxon>Bacteria</taxon>
        <taxon>Bacillati</taxon>
        <taxon>Cyanobacteriota</taxon>
        <taxon>Cyanophyceae</taxon>
        <taxon>Nostocales</taxon>
        <taxon>Nostocaceae</taxon>
        <taxon>Nostoc</taxon>
        <taxon>Nostoc favosum</taxon>
    </lineage>
</organism>
<dbReference type="PANTHER" id="PTHR42923">
    <property type="entry name" value="PROTOPORPHYRINOGEN OXIDASE"/>
    <property type="match status" value="1"/>
</dbReference>
<dbReference type="PANTHER" id="PTHR42923:SF17">
    <property type="entry name" value="AMINE OXIDASE DOMAIN-CONTAINING PROTEIN"/>
    <property type="match status" value="1"/>
</dbReference>
<dbReference type="Pfam" id="PF01593">
    <property type="entry name" value="Amino_oxidase"/>
    <property type="match status" value="1"/>
</dbReference>
<keyword evidence="3" id="KW-1185">Reference proteome</keyword>
<evidence type="ECO:0000313" key="3">
    <source>
        <dbReference type="Proteomes" id="UP001199525"/>
    </source>
</evidence>